<dbReference type="STRING" id="39480.EUAN_17360"/>
<organism evidence="2 3">
    <name type="scientific">Andreesenia angusta</name>
    <dbReference type="NCBI Taxonomy" id="39480"/>
    <lineage>
        <taxon>Bacteria</taxon>
        <taxon>Bacillati</taxon>
        <taxon>Bacillota</taxon>
        <taxon>Tissierellia</taxon>
        <taxon>Tissierellales</taxon>
        <taxon>Gottschalkiaceae</taxon>
        <taxon>Andreesenia</taxon>
    </lineage>
</organism>
<evidence type="ECO:0000313" key="3">
    <source>
        <dbReference type="Proteomes" id="UP000180254"/>
    </source>
</evidence>
<reference evidence="2 3" key="1">
    <citation type="submission" date="2016-09" db="EMBL/GenBank/DDBJ databases">
        <title>Genome sequence of Eubacterium angustum.</title>
        <authorList>
            <person name="Poehlein A."/>
            <person name="Daniel R."/>
        </authorList>
    </citation>
    <scope>NUCLEOTIDE SEQUENCE [LARGE SCALE GENOMIC DNA]</scope>
    <source>
        <strain evidence="2 3">DSM 1989</strain>
    </source>
</reference>
<name>A0A1S1V5X5_9FIRM</name>
<gene>
    <name evidence="2" type="ORF">EUAN_17360</name>
</gene>
<evidence type="ECO:0000259" key="1">
    <source>
        <dbReference type="Pfam" id="PF01973"/>
    </source>
</evidence>
<proteinExistence type="predicted"/>
<protein>
    <recommendedName>
        <fullName evidence="1">6-hydroxymethylpterin diphosphokinase MptE-like domain-containing protein</fullName>
    </recommendedName>
</protein>
<dbReference type="PANTHER" id="PTHR41786">
    <property type="entry name" value="MOTILITY ACCESSORY FACTOR MAF"/>
    <property type="match status" value="1"/>
</dbReference>
<comment type="caution">
    <text evidence="2">The sequence shown here is derived from an EMBL/GenBank/DDBJ whole genome shotgun (WGS) entry which is preliminary data.</text>
</comment>
<dbReference type="EMBL" id="MKIE01000006">
    <property type="protein sequence ID" value="OHW61972.1"/>
    <property type="molecule type" value="Genomic_DNA"/>
</dbReference>
<dbReference type="PANTHER" id="PTHR41786:SF1">
    <property type="entry name" value="6-HYDROXYMETHYLPTERIN DIPHOSPHOKINASE MPTE-LIKE DOMAIN-CONTAINING PROTEIN"/>
    <property type="match status" value="1"/>
</dbReference>
<dbReference type="OrthoDB" id="5291305at2"/>
<evidence type="ECO:0000313" key="2">
    <source>
        <dbReference type="EMBL" id="OHW61972.1"/>
    </source>
</evidence>
<feature type="domain" description="6-hydroxymethylpterin diphosphokinase MptE-like" evidence="1">
    <location>
        <begin position="204"/>
        <end position="373"/>
    </location>
</feature>
<dbReference type="AlphaFoldDB" id="A0A1S1V5X5"/>
<accession>A0A1S1V5X5</accession>
<dbReference type="Proteomes" id="UP000180254">
    <property type="component" value="Unassembled WGS sequence"/>
</dbReference>
<sequence>MSCFKENLNFLKQSSESLYNTIKKEEPIFNVKVHPVENQDNYYVKNEDRNCFLHSIYNINREMEWNFKRVPEDVENIILFGLGCGHYVDYISRNYKNLNKVIVVEPSLDIFKKLLEKKSLYDMLENIDTVTFIINKSIEDSTSIIIEMLEKNLKRKTSIVYNLSYKSLFEKYFNSVEEYLVQYIRNTMTNNATTENFKYKWIINTFRNLKKDNLLPIDEFKEEFQNKTAIMVSGGPSLEKNMHLLKKVYDKSVIFAVGSAIKILDSNGIVPHFRVTIDGSEGQLNIFKEIDTKVCPLIFSESSFYGISEIYKGKMFKIALKSDFMAKYIYDKSKIEYKEIEIGNSVANITLDIICKMKFKKIIFIGQDLCYSENRLYAKGSWTQEIIKIDEGQRTNFVEEKDIHGNLVYTTIPFLNIKKSIEMKIRDNKDKIFINATEGGLRIDGTVEKNMQDILESLESQKNYLRIDEFLNKIRLNNSDIKYAKKIGNGISIFGTELEQILEMNNCIVDRLRNINTEELQKDTLRDILEEVKKKEKYIKNNILYRKAIKPYVGKMLDIIEYSISSKDIGNTEDSKEQFKILVNRAIELREYLDLVNAMVEEFKGKRRLNIKYEE</sequence>
<dbReference type="Pfam" id="PF01973">
    <property type="entry name" value="MptE-like"/>
    <property type="match status" value="1"/>
</dbReference>
<dbReference type="InterPro" id="IPR002826">
    <property type="entry name" value="MptE-like"/>
</dbReference>
<keyword evidence="3" id="KW-1185">Reference proteome</keyword>